<dbReference type="InterPro" id="IPR000914">
    <property type="entry name" value="SBP_5_dom"/>
</dbReference>
<keyword evidence="7" id="KW-0574">Periplasm</keyword>
<evidence type="ECO:0000256" key="1">
    <source>
        <dbReference type="ARBA" id="ARBA00003489"/>
    </source>
</evidence>
<comment type="similarity">
    <text evidence="3">Belongs to the bacterial solute-binding protein 5 family.</text>
</comment>
<evidence type="ECO:0000256" key="2">
    <source>
        <dbReference type="ARBA" id="ARBA00004418"/>
    </source>
</evidence>
<gene>
    <name evidence="10" type="ORF">EDC26_103129</name>
</gene>
<dbReference type="InterPro" id="IPR023765">
    <property type="entry name" value="SBP_5_CS"/>
</dbReference>
<organism evidence="10 11">
    <name type="scientific">Paralcaligenes ureilyticus</name>
    <dbReference type="NCBI Taxonomy" id="627131"/>
    <lineage>
        <taxon>Bacteria</taxon>
        <taxon>Pseudomonadati</taxon>
        <taxon>Pseudomonadota</taxon>
        <taxon>Betaproteobacteria</taxon>
        <taxon>Burkholderiales</taxon>
        <taxon>Alcaligenaceae</taxon>
        <taxon>Paralcaligenes</taxon>
    </lineage>
</organism>
<evidence type="ECO:0000313" key="11">
    <source>
        <dbReference type="Proteomes" id="UP000295525"/>
    </source>
</evidence>
<evidence type="ECO:0000256" key="7">
    <source>
        <dbReference type="ARBA" id="ARBA00022764"/>
    </source>
</evidence>
<evidence type="ECO:0000259" key="9">
    <source>
        <dbReference type="Pfam" id="PF00496"/>
    </source>
</evidence>
<dbReference type="GO" id="GO:0043190">
    <property type="term" value="C:ATP-binding cassette (ABC) transporter complex"/>
    <property type="evidence" value="ECO:0007669"/>
    <property type="project" value="InterPro"/>
</dbReference>
<comment type="function">
    <text evidence="1">Part of the ABC transporter complex GsiABCD involved in glutathione import. Binds glutathione.</text>
</comment>
<feature type="domain" description="Solute-binding protein family 5" evidence="9">
    <location>
        <begin position="72"/>
        <end position="430"/>
    </location>
</feature>
<sequence>MLKKFKTTSLISAAVLAFGVFNAPAALAAKDVTVAVPIAVDSLDPYNTNSTLSMAVGKSYYEGLFAFDKDLKIVNLLATGYDVSADGMTYTIKLKHGVKFQDGTDFNADAVKANLDRVMDRANHLARFSQFNRIKTVEPLDPYTVKITLTAPFSPFINSLAHPSAMMISPTALKKYGKDIAFHPVGTGPFEFVDWKPSEYLKVKKFAGYWDKTLPKIDTLTFRTVTDNNTRAAVVQTGEAQFVYPVPYEQAEILKKNPKLDVVVSPSISVKYVTFNVLEKPFDQLKVREAINYAINKKALIKVAFGGYGGTMDGVIPTSVDYGVKMKPWPYDPAKAKALLKEAGYPNGFTSTLWSAYNDGTSVKVVQFLQQQLAQVGIKVSLQVLESGQRVQQVQQVQSPKEAKVRMLYQGWSSSTGEADWALRPLLDSHSWPPVLNNTAYYKSAKVDDDIAKALVITDRAQKAAIYKDAQEQVWKDAPWAFLAVPSNISAKSKKLSGMYTMPDGNFYFRDIDLKP</sequence>
<dbReference type="Pfam" id="PF00496">
    <property type="entry name" value="SBP_bac_5"/>
    <property type="match status" value="1"/>
</dbReference>
<dbReference type="EMBL" id="SMAJ01000003">
    <property type="protein sequence ID" value="TCT09511.1"/>
    <property type="molecule type" value="Genomic_DNA"/>
</dbReference>
<dbReference type="Proteomes" id="UP000295525">
    <property type="component" value="Unassembled WGS sequence"/>
</dbReference>
<dbReference type="AlphaFoldDB" id="A0A4R3M7P4"/>
<dbReference type="GO" id="GO:0030288">
    <property type="term" value="C:outer membrane-bounded periplasmic space"/>
    <property type="evidence" value="ECO:0007669"/>
    <property type="project" value="TreeGrafter"/>
</dbReference>
<evidence type="ECO:0000256" key="6">
    <source>
        <dbReference type="ARBA" id="ARBA00022729"/>
    </source>
</evidence>
<dbReference type="PANTHER" id="PTHR30290">
    <property type="entry name" value="PERIPLASMIC BINDING COMPONENT OF ABC TRANSPORTER"/>
    <property type="match status" value="1"/>
</dbReference>
<dbReference type="CDD" id="cd08499">
    <property type="entry name" value="PBP2_Ylib_like"/>
    <property type="match status" value="1"/>
</dbReference>
<dbReference type="Gene3D" id="3.90.76.10">
    <property type="entry name" value="Dipeptide-binding Protein, Domain 1"/>
    <property type="match status" value="1"/>
</dbReference>
<protein>
    <recommendedName>
        <fullName evidence="4">Glutathione-binding protein GsiB</fullName>
    </recommendedName>
</protein>
<comment type="caution">
    <text evidence="10">The sequence shown here is derived from an EMBL/GenBank/DDBJ whole genome shotgun (WGS) entry which is preliminary data.</text>
</comment>
<proteinExistence type="inferred from homology"/>
<evidence type="ECO:0000256" key="4">
    <source>
        <dbReference type="ARBA" id="ARBA00017393"/>
    </source>
</evidence>
<dbReference type="OrthoDB" id="9801799at2"/>
<feature type="signal peptide" evidence="8">
    <location>
        <begin position="1"/>
        <end position="28"/>
    </location>
</feature>
<dbReference type="PIRSF" id="PIRSF002741">
    <property type="entry name" value="MppA"/>
    <property type="match status" value="1"/>
</dbReference>
<evidence type="ECO:0000313" key="10">
    <source>
        <dbReference type="EMBL" id="TCT09511.1"/>
    </source>
</evidence>
<keyword evidence="6 8" id="KW-0732">Signal</keyword>
<dbReference type="PROSITE" id="PS01040">
    <property type="entry name" value="SBP_BACTERIAL_5"/>
    <property type="match status" value="1"/>
</dbReference>
<accession>A0A4R3M7P4</accession>
<dbReference type="SUPFAM" id="SSF53850">
    <property type="entry name" value="Periplasmic binding protein-like II"/>
    <property type="match status" value="1"/>
</dbReference>
<keyword evidence="11" id="KW-1185">Reference proteome</keyword>
<dbReference type="Gene3D" id="3.10.105.10">
    <property type="entry name" value="Dipeptide-binding Protein, Domain 3"/>
    <property type="match status" value="1"/>
</dbReference>
<dbReference type="PANTHER" id="PTHR30290:SF32">
    <property type="entry name" value="GLUTATHIONE-BINDING PROTEIN GSIB"/>
    <property type="match status" value="1"/>
</dbReference>
<evidence type="ECO:0000256" key="3">
    <source>
        <dbReference type="ARBA" id="ARBA00005695"/>
    </source>
</evidence>
<name>A0A4R3M7P4_9BURK</name>
<evidence type="ECO:0000256" key="5">
    <source>
        <dbReference type="ARBA" id="ARBA00022448"/>
    </source>
</evidence>
<dbReference type="GO" id="GO:1904680">
    <property type="term" value="F:peptide transmembrane transporter activity"/>
    <property type="evidence" value="ECO:0007669"/>
    <property type="project" value="TreeGrafter"/>
</dbReference>
<comment type="subcellular location">
    <subcellularLocation>
        <location evidence="2">Periplasm</location>
    </subcellularLocation>
</comment>
<evidence type="ECO:0000256" key="8">
    <source>
        <dbReference type="SAM" id="SignalP"/>
    </source>
</evidence>
<reference evidence="10 11" key="1">
    <citation type="submission" date="2019-03" db="EMBL/GenBank/DDBJ databases">
        <title>Genomic Encyclopedia of Type Strains, Phase IV (KMG-IV): sequencing the most valuable type-strain genomes for metagenomic binning, comparative biology and taxonomic classification.</title>
        <authorList>
            <person name="Goeker M."/>
        </authorList>
    </citation>
    <scope>NUCLEOTIDE SEQUENCE [LARGE SCALE GENOMIC DNA]</scope>
    <source>
        <strain evidence="10 11">DSM 24591</strain>
    </source>
</reference>
<dbReference type="InterPro" id="IPR039424">
    <property type="entry name" value="SBP_5"/>
</dbReference>
<dbReference type="RefSeq" id="WP_132580234.1">
    <property type="nucleotide sequence ID" value="NZ_SMAJ01000003.1"/>
</dbReference>
<dbReference type="Gene3D" id="3.40.190.10">
    <property type="entry name" value="Periplasmic binding protein-like II"/>
    <property type="match status" value="1"/>
</dbReference>
<dbReference type="InterPro" id="IPR030678">
    <property type="entry name" value="Peptide/Ni-bd"/>
</dbReference>
<feature type="chain" id="PRO_5020237343" description="Glutathione-binding protein GsiB" evidence="8">
    <location>
        <begin position="29"/>
        <end position="516"/>
    </location>
</feature>
<dbReference type="NCBIfam" id="NF011942">
    <property type="entry name" value="PRK15413.1"/>
    <property type="match status" value="1"/>
</dbReference>
<keyword evidence="5" id="KW-0813">Transport</keyword>
<dbReference type="GO" id="GO:0042938">
    <property type="term" value="P:dipeptide transport"/>
    <property type="evidence" value="ECO:0007669"/>
    <property type="project" value="TreeGrafter"/>
</dbReference>